<accession>A0AAV7KD94</accession>
<gene>
    <name evidence="2" type="ORF">LOD99_14862</name>
</gene>
<dbReference type="AlphaFoldDB" id="A0AAV7KD94"/>
<proteinExistence type="predicted"/>
<keyword evidence="1" id="KW-0472">Membrane</keyword>
<name>A0AAV7KD94_9METZ</name>
<evidence type="ECO:0000313" key="2">
    <source>
        <dbReference type="EMBL" id="KAI6659188.1"/>
    </source>
</evidence>
<comment type="caution">
    <text evidence="2">The sequence shown here is derived from an EMBL/GenBank/DDBJ whole genome shotgun (WGS) entry which is preliminary data.</text>
</comment>
<evidence type="ECO:0000313" key="3">
    <source>
        <dbReference type="Proteomes" id="UP001165289"/>
    </source>
</evidence>
<organism evidence="2 3">
    <name type="scientific">Oopsacas minuta</name>
    <dbReference type="NCBI Taxonomy" id="111878"/>
    <lineage>
        <taxon>Eukaryota</taxon>
        <taxon>Metazoa</taxon>
        <taxon>Porifera</taxon>
        <taxon>Hexactinellida</taxon>
        <taxon>Hexasterophora</taxon>
        <taxon>Lyssacinosida</taxon>
        <taxon>Leucopsacidae</taxon>
        <taxon>Oopsacas</taxon>
    </lineage>
</organism>
<sequence>MIMFASHGFPIGFCLLSFCMTCIMSCQFFLVPLPNQDVENPKTTASPTNSVHTTSPSHTIIAEGKKSELTNFQVFENKLAEKKAGQDKSEKEIKAKLNLTL</sequence>
<dbReference type="EMBL" id="JAKMXF010000066">
    <property type="protein sequence ID" value="KAI6659188.1"/>
    <property type="molecule type" value="Genomic_DNA"/>
</dbReference>
<reference evidence="2 3" key="1">
    <citation type="journal article" date="2023" name="BMC Biol.">
        <title>The compact genome of the sponge Oopsacas minuta (Hexactinellida) is lacking key metazoan core genes.</title>
        <authorList>
            <person name="Santini S."/>
            <person name="Schenkelaars Q."/>
            <person name="Jourda C."/>
            <person name="Duchesne M."/>
            <person name="Belahbib H."/>
            <person name="Rocher C."/>
            <person name="Selva M."/>
            <person name="Riesgo A."/>
            <person name="Vervoort M."/>
            <person name="Leys S.P."/>
            <person name="Kodjabachian L."/>
            <person name="Le Bivic A."/>
            <person name="Borchiellini C."/>
            <person name="Claverie J.M."/>
            <person name="Renard E."/>
        </authorList>
    </citation>
    <scope>NUCLEOTIDE SEQUENCE [LARGE SCALE GENOMIC DNA]</scope>
    <source>
        <strain evidence="2">SPO-2</strain>
    </source>
</reference>
<evidence type="ECO:0000256" key="1">
    <source>
        <dbReference type="SAM" id="Phobius"/>
    </source>
</evidence>
<keyword evidence="1" id="KW-0812">Transmembrane</keyword>
<keyword evidence="1" id="KW-1133">Transmembrane helix</keyword>
<keyword evidence="3" id="KW-1185">Reference proteome</keyword>
<feature type="transmembrane region" description="Helical" evidence="1">
    <location>
        <begin position="12"/>
        <end position="33"/>
    </location>
</feature>
<protein>
    <submittedName>
        <fullName evidence="2">Uncharacterized protein</fullName>
    </submittedName>
</protein>
<dbReference type="Proteomes" id="UP001165289">
    <property type="component" value="Unassembled WGS sequence"/>
</dbReference>